<feature type="region of interest" description="Disordered" evidence="1">
    <location>
        <begin position="182"/>
        <end position="235"/>
    </location>
</feature>
<feature type="compositionally biased region" description="Polar residues" evidence="1">
    <location>
        <begin position="300"/>
        <end position="323"/>
    </location>
</feature>
<dbReference type="InterPro" id="IPR006578">
    <property type="entry name" value="MADF-dom"/>
</dbReference>
<organism evidence="3 4">
    <name type="scientific">Arctia plantaginis</name>
    <name type="common">Wood tiger moth</name>
    <name type="synonym">Phalaena plantaginis</name>
    <dbReference type="NCBI Taxonomy" id="874455"/>
    <lineage>
        <taxon>Eukaryota</taxon>
        <taxon>Metazoa</taxon>
        <taxon>Ecdysozoa</taxon>
        <taxon>Arthropoda</taxon>
        <taxon>Hexapoda</taxon>
        <taxon>Insecta</taxon>
        <taxon>Pterygota</taxon>
        <taxon>Neoptera</taxon>
        <taxon>Endopterygota</taxon>
        <taxon>Lepidoptera</taxon>
        <taxon>Glossata</taxon>
        <taxon>Ditrysia</taxon>
        <taxon>Noctuoidea</taxon>
        <taxon>Erebidae</taxon>
        <taxon>Arctiinae</taxon>
        <taxon>Arctia</taxon>
    </lineage>
</organism>
<feature type="domain" description="MADF" evidence="2">
    <location>
        <begin position="11"/>
        <end position="101"/>
    </location>
</feature>
<feature type="compositionally biased region" description="Polar residues" evidence="1">
    <location>
        <begin position="418"/>
        <end position="430"/>
    </location>
</feature>
<evidence type="ECO:0000259" key="2">
    <source>
        <dbReference type="PROSITE" id="PS51029"/>
    </source>
</evidence>
<dbReference type="PROSITE" id="PS51029">
    <property type="entry name" value="MADF"/>
    <property type="match status" value="1"/>
</dbReference>
<dbReference type="SUPFAM" id="SSF57903">
    <property type="entry name" value="FYVE/PHD zinc finger"/>
    <property type="match status" value="1"/>
</dbReference>
<comment type="caution">
    <text evidence="3">The sequence shown here is derived from an EMBL/GenBank/DDBJ whole genome shotgun (WGS) entry which is preliminary data.</text>
</comment>
<dbReference type="PANTHER" id="PTHR21505:SF12">
    <property type="entry name" value="MADF DOMAIN-CONTAINING PROTEIN-RELATED"/>
    <property type="match status" value="1"/>
</dbReference>
<dbReference type="AlphaFoldDB" id="A0A8S1BL24"/>
<dbReference type="InterPro" id="IPR011011">
    <property type="entry name" value="Znf_FYVE_PHD"/>
</dbReference>
<name>A0A8S1BL24_ARCPL</name>
<gene>
    <name evidence="3" type="ORF">APLA_LOCUS17224</name>
</gene>
<dbReference type="OrthoDB" id="10055449at2759"/>
<feature type="region of interest" description="Disordered" evidence="1">
    <location>
        <begin position="295"/>
        <end position="341"/>
    </location>
</feature>
<feature type="region of interest" description="Disordered" evidence="1">
    <location>
        <begin position="418"/>
        <end position="510"/>
    </location>
</feature>
<evidence type="ECO:0000256" key="1">
    <source>
        <dbReference type="SAM" id="MobiDB-lite"/>
    </source>
</evidence>
<dbReference type="Pfam" id="PF10545">
    <property type="entry name" value="MADF_DNA_bdg"/>
    <property type="match status" value="1"/>
</dbReference>
<evidence type="ECO:0000313" key="3">
    <source>
        <dbReference type="EMBL" id="CAB3260863.1"/>
    </source>
</evidence>
<feature type="region of interest" description="Disordered" evidence="1">
    <location>
        <begin position="143"/>
        <end position="170"/>
    </location>
</feature>
<evidence type="ECO:0000313" key="4">
    <source>
        <dbReference type="Proteomes" id="UP000494256"/>
    </source>
</evidence>
<accession>A0A8S1BL24</accession>
<feature type="compositionally biased region" description="Polar residues" evidence="1">
    <location>
        <begin position="456"/>
        <end position="475"/>
    </location>
</feature>
<protein>
    <recommendedName>
        <fullName evidence="2">MADF domain-containing protein</fullName>
    </recommendedName>
</protein>
<feature type="compositionally biased region" description="Low complexity" evidence="1">
    <location>
        <begin position="157"/>
        <end position="170"/>
    </location>
</feature>
<feature type="compositionally biased region" description="Polar residues" evidence="1">
    <location>
        <begin position="496"/>
        <end position="509"/>
    </location>
</feature>
<feature type="compositionally biased region" description="Pro residues" evidence="1">
    <location>
        <begin position="431"/>
        <end position="445"/>
    </location>
</feature>
<feature type="compositionally biased region" description="Pro residues" evidence="1">
    <location>
        <begin position="476"/>
        <end position="490"/>
    </location>
</feature>
<dbReference type="Proteomes" id="UP000494256">
    <property type="component" value="Unassembled WGS sequence"/>
</dbReference>
<sequence>MVKWTEDTTYKFVQEYIKHECLYNCKAPRYKIKGARDTALVRISEAMNIPGFGSKEVYTKIRNLKSTYAQEAKKIKQSTKSGAGTDDVYIPQIKWFKLLDDALNDVNIQCRDSGSNMDNDTVNSSKGNDNSALTVQLQTAHASPIIPQPITPERTAISPQPSTSIQSTSSCLSFSPADILPKPRVARKTTSNPRRGKSAIITSSPYKTELEESNAKKQVKKKVPKPSGGISNTKKKKISDDMCIYCTEIYGNTRRSDAWVQCLQCKGWAHEGCNGWELEDLDEFQCQLDSQHEQLDGEELSTSQRNQSAVINNPDATPESQPNQDEEEQRKSPIPRKRTVRDLSRLVNKVKNVADSINTRMPTETKTETEFDIFGKSVAAQLKSLPIHKAVEGQMFIQNYLSNLRLQKMGHETSNYVYSPSPTSMYQSSPSLPPRDSPYTQPPRHSPYTPTPRHSPYTQTPRHSPYKQPTQHSPYTQPPQHSPYIQPPRHSPYIQPPQSSTPDTTNDIDNISDADHCLNDNAITIQSENNASQMSIADQDDRLARAVSGIY</sequence>
<dbReference type="CDD" id="cd15517">
    <property type="entry name" value="PHD_TCF19_like"/>
    <property type="match status" value="1"/>
</dbReference>
<dbReference type="PANTHER" id="PTHR21505">
    <property type="entry name" value="MADF DOMAIN-CONTAINING PROTEIN-RELATED"/>
    <property type="match status" value="1"/>
</dbReference>
<proteinExistence type="predicted"/>
<reference evidence="3 4" key="1">
    <citation type="submission" date="2020-04" db="EMBL/GenBank/DDBJ databases">
        <authorList>
            <person name="Wallbank WR R."/>
            <person name="Pardo Diaz C."/>
            <person name="Kozak K."/>
            <person name="Martin S."/>
            <person name="Jiggins C."/>
            <person name="Moest M."/>
            <person name="Warren A I."/>
            <person name="Byers J.R.P. K."/>
            <person name="Montejo-Kovacevich G."/>
            <person name="Yen C E."/>
        </authorList>
    </citation>
    <scope>NUCLEOTIDE SEQUENCE [LARGE SCALE GENOMIC DNA]</scope>
</reference>
<dbReference type="EMBL" id="CADEBD010000884">
    <property type="protein sequence ID" value="CAB3260863.1"/>
    <property type="molecule type" value="Genomic_DNA"/>
</dbReference>